<dbReference type="PANTHER" id="PTHR11742:SF89">
    <property type="entry name" value="ALPHA-1,2-MANNOSIDASE"/>
    <property type="match status" value="1"/>
</dbReference>
<evidence type="ECO:0000256" key="10">
    <source>
        <dbReference type="SAM" id="Phobius"/>
    </source>
</evidence>
<feature type="active site" evidence="6">
    <location>
        <position position="343"/>
    </location>
</feature>
<dbReference type="GO" id="GO:0036503">
    <property type="term" value="P:ERAD pathway"/>
    <property type="evidence" value="ECO:0007669"/>
    <property type="project" value="UniProtKB-ARBA"/>
</dbReference>
<dbReference type="PRINTS" id="PR00747">
    <property type="entry name" value="GLYHDRLASE47"/>
</dbReference>
<dbReference type="Proteomes" id="UP000800039">
    <property type="component" value="Unassembled WGS sequence"/>
</dbReference>
<feature type="active site" description="Proton donor" evidence="6">
    <location>
        <position position="460"/>
    </location>
</feature>
<keyword evidence="7" id="KW-0106">Calcium</keyword>
<evidence type="ECO:0000256" key="9">
    <source>
        <dbReference type="RuleBase" id="RU361193"/>
    </source>
</evidence>
<evidence type="ECO:0000256" key="6">
    <source>
        <dbReference type="PIRSR" id="PIRSR601382-1"/>
    </source>
</evidence>
<feature type="transmembrane region" description="Helical" evidence="10">
    <location>
        <begin position="21"/>
        <end position="37"/>
    </location>
</feature>
<evidence type="ECO:0000256" key="7">
    <source>
        <dbReference type="PIRSR" id="PIRSR601382-2"/>
    </source>
</evidence>
<comment type="similarity">
    <text evidence="3 9">Belongs to the glycosyl hydrolase 47 family.</text>
</comment>
<dbReference type="GO" id="GO:0005975">
    <property type="term" value="P:carbohydrate metabolic process"/>
    <property type="evidence" value="ECO:0007669"/>
    <property type="project" value="InterPro"/>
</dbReference>
<dbReference type="AlphaFoldDB" id="A0A9P4L8M0"/>
<keyword evidence="4 9" id="KW-0378">Hydrolase</keyword>
<evidence type="ECO:0000256" key="5">
    <source>
        <dbReference type="ARBA" id="ARBA00023157"/>
    </source>
</evidence>
<dbReference type="GO" id="GO:0005509">
    <property type="term" value="F:calcium ion binding"/>
    <property type="evidence" value="ECO:0007669"/>
    <property type="project" value="InterPro"/>
</dbReference>
<comment type="pathway">
    <text evidence="2">Protein modification; protein glycosylation.</text>
</comment>
<keyword evidence="12" id="KW-1185">Reference proteome</keyword>
<name>A0A9P4L8M0_9PLEO</name>
<feature type="binding site" evidence="7">
    <location>
        <position position="607"/>
    </location>
    <ligand>
        <name>Ca(2+)</name>
        <dbReference type="ChEBI" id="CHEBI:29108"/>
    </ligand>
</feature>
<dbReference type="GO" id="GO:0004571">
    <property type="term" value="F:mannosyl-oligosaccharide 1,2-alpha-mannosidase activity"/>
    <property type="evidence" value="ECO:0007669"/>
    <property type="project" value="InterPro"/>
</dbReference>
<dbReference type="InterPro" id="IPR036026">
    <property type="entry name" value="Seven-hairpin_glycosidases"/>
</dbReference>
<evidence type="ECO:0000256" key="1">
    <source>
        <dbReference type="ARBA" id="ARBA00001913"/>
    </source>
</evidence>
<protein>
    <recommendedName>
        <fullName evidence="9">alpha-1,2-Mannosidase</fullName>
        <ecNumber evidence="9">3.2.1.-</ecNumber>
    </recommendedName>
</protein>
<keyword evidence="9" id="KW-0326">Glycosidase</keyword>
<dbReference type="EC" id="3.2.1.-" evidence="9"/>
<organism evidence="11 12">
    <name type="scientific">Cucurbitaria berberidis CBS 394.84</name>
    <dbReference type="NCBI Taxonomy" id="1168544"/>
    <lineage>
        <taxon>Eukaryota</taxon>
        <taxon>Fungi</taxon>
        <taxon>Dikarya</taxon>
        <taxon>Ascomycota</taxon>
        <taxon>Pezizomycotina</taxon>
        <taxon>Dothideomycetes</taxon>
        <taxon>Pleosporomycetidae</taxon>
        <taxon>Pleosporales</taxon>
        <taxon>Pleosporineae</taxon>
        <taxon>Cucurbitariaceae</taxon>
        <taxon>Cucurbitaria</taxon>
    </lineage>
</organism>
<dbReference type="PANTHER" id="PTHR11742">
    <property type="entry name" value="MANNOSYL-OLIGOSACCHARIDE ALPHA-1,2-MANNOSIDASE-RELATED"/>
    <property type="match status" value="1"/>
</dbReference>
<dbReference type="GO" id="GO:0005783">
    <property type="term" value="C:endoplasmic reticulum"/>
    <property type="evidence" value="ECO:0007669"/>
    <property type="project" value="TreeGrafter"/>
</dbReference>
<feature type="active site" evidence="6">
    <location>
        <position position="507"/>
    </location>
</feature>
<evidence type="ECO:0000313" key="11">
    <source>
        <dbReference type="EMBL" id="KAF1845467.1"/>
    </source>
</evidence>
<reference evidence="11" key="1">
    <citation type="submission" date="2020-01" db="EMBL/GenBank/DDBJ databases">
        <authorList>
            <consortium name="DOE Joint Genome Institute"/>
            <person name="Haridas S."/>
            <person name="Albert R."/>
            <person name="Binder M."/>
            <person name="Bloem J."/>
            <person name="Labutti K."/>
            <person name="Salamov A."/>
            <person name="Andreopoulos B."/>
            <person name="Baker S.E."/>
            <person name="Barry K."/>
            <person name="Bills G."/>
            <person name="Bluhm B.H."/>
            <person name="Cannon C."/>
            <person name="Castanera R."/>
            <person name="Culley D.E."/>
            <person name="Daum C."/>
            <person name="Ezra D."/>
            <person name="Gonzalez J.B."/>
            <person name="Henrissat B."/>
            <person name="Kuo A."/>
            <person name="Liang C."/>
            <person name="Lipzen A."/>
            <person name="Lutzoni F."/>
            <person name="Magnuson J."/>
            <person name="Mondo S."/>
            <person name="Nolan M."/>
            <person name="Ohm R."/>
            <person name="Pangilinan J."/>
            <person name="Park H.-J."/>
            <person name="Ramirez L."/>
            <person name="Alfaro M."/>
            <person name="Sun H."/>
            <person name="Tritt A."/>
            <person name="Yoshinaga Y."/>
            <person name="Zwiers L.-H."/>
            <person name="Turgeon B.G."/>
            <person name="Goodwin S.B."/>
            <person name="Spatafora J.W."/>
            <person name="Crous P.W."/>
            <person name="Grigoriev I.V."/>
        </authorList>
    </citation>
    <scope>NUCLEOTIDE SEQUENCE</scope>
    <source>
        <strain evidence="11">CBS 394.84</strain>
    </source>
</reference>
<comment type="cofactor">
    <cofactor evidence="1 7">
        <name>Ca(2+)</name>
        <dbReference type="ChEBI" id="CHEBI:29108"/>
    </cofactor>
</comment>
<feature type="active site" description="Proton donor" evidence="6">
    <location>
        <position position="205"/>
    </location>
</feature>
<gene>
    <name evidence="11" type="ORF">K460DRAFT_366348</name>
</gene>
<evidence type="ECO:0000256" key="3">
    <source>
        <dbReference type="ARBA" id="ARBA00007658"/>
    </source>
</evidence>
<keyword evidence="7" id="KW-0479">Metal-binding</keyword>
<evidence type="ECO:0000256" key="4">
    <source>
        <dbReference type="ARBA" id="ARBA00022801"/>
    </source>
</evidence>
<sequence>MRNLKVSPRHLPIRSRINTRFSGLLLFIFIYLLHLYHPQFSLEILPSPLRFPSSPASCPIIPPYPSITSSPNNVFNWRNITQHYPVEAFEQLPAVHTKTLARIQHDFDSENPPLYHELMRKRRQAAIKATFSRCWGAYKELAWKQDELLPISGSSKTTFGGWGATLVDSLDTLWIMNMKDEFNEAVAAVAEIDFVDGDGELNMFETTIRYLGGLLSAYDLTECKEKRLLQKAMELGDMIYASFDTPNRMPVTRWVAAMAVGGEVQEAAQQGVLAELASFSLEFTRLSQLTGDMRYYDATTRVIDVLARQQNETRIPGLWPVGVNLQTPDLTKDTLFSLGTMADSAYEYLPKTYQILHGAASATQYKSMYETATEAMIQHLLFRPITPDNADILAPTSARVQRDGSIVRDHSVQHLSCFTGGMFALGAKLFQNASHLEYARRVTESCIWSYDNAPNGIMPEIFTMLACSSASPSNNSVNCTFNPLVWPAQQFPGFETVIDARYMLRPEAIESVFYMYRITGESRYQDVAWKMFQQVERRTRTEFANAAIRDVTRKMDRSGNGGTEDGWQDLEKVDSMESFWLAETLKYFYLVFSDPGWMSLDEWVFNTEAHPFRL</sequence>
<dbReference type="SUPFAM" id="SSF48225">
    <property type="entry name" value="Seven-hairpin glycosidases"/>
    <property type="match status" value="1"/>
</dbReference>
<comment type="caution">
    <text evidence="11">The sequence shown here is derived from an EMBL/GenBank/DDBJ whole genome shotgun (WGS) entry which is preliminary data.</text>
</comment>
<dbReference type="GeneID" id="63850604"/>
<dbReference type="EMBL" id="ML976616">
    <property type="protein sequence ID" value="KAF1845467.1"/>
    <property type="molecule type" value="Genomic_DNA"/>
</dbReference>
<keyword evidence="10" id="KW-1133">Transmembrane helix</keyword>
<dbReference type="OrthoDB" id="8118055at2759"/>
<dbReference type="Gene3D" id="1.50.10.10">
    <property type="match status" value="1"/>
</dbReference>
<keyword evidence="10" id="KW-0812">Transmembrane</keyword>
<keyword evidence="10" id="KW-0472">Membrane</keyword>
<evidence type="ECO:0000313" key="12">
    <source>
        <dbReference type="Proteomes" id="UP000800039"/>
    </source>
</evidence>
<dbReference type="GO" id="GO:0016020">
    <property type="term" value="C:membrane"/>
    <property type="evidence" value="ECO:0007669"/>
    <property type="project" value="InterPro"/>
</dbReference>
<keyword evidence="5 8" id="KW-1015">Disulfide bond</keyword>
<dbReference type="InterPro" id="IPR001382">
    <property type="entry name" value="Glyco_hydro_47"/>
</dbReference>
<evidence type="ECO:0000256" key="2">
    <source>
        <dbReference type="ARBA" id="ARBA00004922"/>
    </source>
</evidence>
<dbReference type="InterPro" id="IPR012341">
    <property type="entry name" value="6hp_glycosidase-like_sf"/>
</dbReference>
<dbReference type="RefSeq" id="XP_040788030.1">
    <property type="nucleotide sequence ID" value="XM_040933353.1"/>
</dbReference>
<dbReference type="FunFam" id="1.50.10.10:FF:000037">
    <property type="entry name" value="alpha-1,2-Mannosidase"/>
    <property type="match status" value="1"/>
</dbReference>
<accession>A0A9P4L8M0</accession>
<evidence type="ECO:0000256" key="8">
    <source>
        <dbReference type="PIRSR" id="PIRSR601382-3"/>
    </source>
</evidence>
<proteinExistence type="inferred from homology"/>
<dbReference type="Pfam" id="PF01532">
    <property type="entry name" value="Glyco_hydro_47"/>
    <property type="match status" value="1"/>
</dbReference>
<feature type="disulfide bond" evidence="8">
    <location>
        <begin position="417"/>
        <end position="446"/>
    </location>
</feature>
<dbReference type="InterPro" id="IPR050749">
    <property type="entry name" value="Glycosyl_Hydrolase_47"/>
</dbReference>